<evidence type="ECO:0000313" key="3">
    <source>
        <dbReference type="Proteomes" id="UP000527355"/>
    </source>
</evidence>
<protein>
    <submittedName>
        <fullName evidence="2">Uncharacterized protein</fullName>
    </submittedName>
</protein>
<comment type="caution">
    <text evidence="2">The sequence shown here is derived from an EMBL/GenBank/DDBJ whole genome shotgun (WGS) entry which is preliminary data.</text>
</comment>
<evidence type="ECO:0000313" key="2">
    <source>
        <dbReference type="EMBL" id="KAF6379151.1"/>
    </source>
</evidence>
<dbReference type="AlphaFoldDB" id="A0A7J7ZYE4"/>
<proteinExistence type="predicted"/>
<evidence type="ECO:0000256" key="1">
    <source>
        <dbReference type="SAM" id="MobiDB-lite"/>
    </source>
</evidence>
<organism evidence="2 3">
    <name type="scientific">Myotis myotis</name>
    <name type="common">Greater mouse-eared bat</name>
    <name type="synonym">Vespertilio myotis</name>
    <dbReference type="NCBI Taxonomy" id="51298"/>
    <lineage>
        <taxon>Eukaryota</taxon>
        <taxon>Metazoa</taxon>
        <taxon>Chordata</taxon>
        <taxon>Craniata</taxon>
        <taxon>Vertebrata</taxon>
        <taxon>Euteleostomi</taxon>
        <taxon>Mammalia</taxon>
        <taxon>Eutheria</taxon>
        <taxon>Laurasiatheria</taxon>
        <taxon>Chiroptera</taxon>
        <taxon>Yangochiroptera</taxon>
        <taxon>Vespertilionidae</taxon>
        <taxon>Myotis</taxon>
    </lineage>
</organism>
<feature type="region of interest" description="Disordered" evidence="1">
    <location>
        <begin position="68"/>
        <end position="106"/>
    </location>
</feature>
<gene>
    <name evidence="2" type="ORF">mMyoMyo1_009980</name>
</gene>
<feature type="region of interest" description="Disordered" evidence="1">
    <location>
        <begin position="1"/>
        <end position="32"/>
    </location>
</feature>
<keyword evidence="3" id="KW-1185">Reference proteome</keyword>
<sequence>MCAEHQEAGGHQQGGWGLQNHDPGDQVGTRSPLCGRKLGSGCGFSALSLRGTALTDEVETFSILGCSSNQTSPPEELCSSAGGRANYTHTHTHEHTGKKEHNWSGPSREFGAPARIQPVSAFQAHHWRPAGVWL</sequence>
<dbReference type="EMBL" id="JABWUV010000002">
    <property type="protein sequence ID" value="KAF6379151.1"/>
    <property type="molecule type" value="Genomic_DNA"/>
</dbReference>
<reference evidence="2 3" key="1">
    <citation type="journal article" date="2020" name="Nature">
        <title>Six reference-quality genomes reveal evolution of bat adaptations.</title>
        <authorList>
            <person name="Jebb D."/>
            <person name="Huang Z."/>
            <person name="Pippel M."/>
            <person name="Hughes G.M."/>
            <person name="Lavrichenko K."/>
            <person name="Devanna P."/>
            <person name="Winkler S."/>
            <person name="Jermiin L.S."/>
            <person name="Skirmuntt E.C."/>
            <person name="Katzourakis A."/>
            <person name="Burkitt-Gray L."/>
            <person name="Ray D.A."/>
            <person name="Sullivan K.A.M."/>
            <person name="Roscito J.G."/>
            <person name="Kirilenko B.M."/>
            <person name="Davalos L.M."/>
            <person name="Corthals A.P."/>
            <person name="Power M.L."/>
            <person name="Jones G."/>
            <person name="Ransome R.D."/>
            <person name="Dechmann D.K.N."/>
            <person name="Locatelli A.G."/>
            <person name="Puechmaille S.J."/>
            <person name="Fedrigo O."/>
            <person name="Jarvis E.D."/>
            <person name="Hiller M."/>
            <person name="Vernes S.C."/>
            <person name="Myers E.W."/>
            <person name="Teeling E.C."/>
        </authorList>
    </citation>
    <scope>NUCLEOTIDE SEQUENCE [LARGE SCALE GENOMIC DNA]</scope>
    <source>
        <strain evidence="2">MMyoMyo1</strain>
        <tissue evidence="2">Flight muscle</tissue>
    </source>
</reference>
<accession>A0A7J7ZYE4</accession>
<dbReference type="Proteomes" id="UP000527355">
    <property type="component" value="Unassembled WGS sequence"/>
</dbReference>
<feature type="compositionally biased region" description="Basic and acidic residues" evidence="1">
    <location>
        <begin position="91"/>
        <end position="102"/>
    </location>
</feature>
<name>A0A7J7ZYE4_MYOMY</name>